<protein>
    <recommendedName>
        <fullName evidence="1">Retrovirus-related Pol polyprotein from transposon TNT 1-94-like beta-barrel domain-containing protein</fullName>
    </recommendedName>
</protein>
<accession>A0A5C3MLZ7</accession>
<organism evidence="2 3">
    <name type="scientific">Heliocybe sulcata</name>
    <dbReference type="NCBI Taxonomy" id="5364"/>
    <lineage>
        <taxon>Eukaryota</taxon>
        <taxon>Fungi</taxon>
        <taxon>Dikarya</taxon>
        <taxon>Basidiomycota</taxon>
        <taxon>Agaricomycotina</taxon>
        <taxon>Agaricomycetes</taxon>
        <taxon>Gloeophyllales</taxon>
        <taxon>Gloeophyllaceae</taxon>
        <taxon>Heliocybe</taxon>
    </lineage>
</organism>
<reference evidence="2 3" key="1">
    <citation type="journal article" date="2019" name="Nat. Ecol. Evol.">
        <title>Megaphylogeny resolves global patterns of mushroom evolution.</title>
        <authorList>
            <person name="Varga T."/>
            <person name="Krizsan K."/>
            <person name="Foldi C."/>
            <person name="Dima B."/>
            <person name="Sanchez-Garcia M."/>
            <person name="Sanchez-Ramirez S."/>
            <person name="Szollosi G.J."/>
            <person name="Szarkandi J.G."/>
            <person name="Papp V."/>
            <person name="Albert L."/>
            <person name="Andreopoulos W."/>
            <person name="Angelini C."/>
            <person name="Antonin V."/>
            <person name="Barry K.W."/>
            <person name="Bougher N.L."/>
            <person name="Buchanan P."/>
            <person name="Buyck B."/>
            <person name="Bense V."/>
            <person name="Catcheside P."/>
            <person name="Chovatia M."/>
            <person name="Cooper J."/>
            <person name="Damon W."/>
            <person name="Desjardin D."/>
            <person name="Finy P."/>
            <person name="Geml J."/>
            <person name="Haridas S."/>
            <person name="Hughes K."/>
            <person name="Justo A."/>
            <person name="Karasinski D."/>
            <person name="Kautmanova I."/>
            <person name="Kiss B."/>
            <person name="Kocsube S."/>
            <person name="Kotiranta H."/>
            <person name="LaButti K.M."/>
            <person name="Lechner B.E."/>
            <person name="Liimatainen K."/>
            <person name="Lipzen A."/>
            <person name="Lukacs Z."/>
            <person name="Mihaltcheva S."/>
            <person name="Morgado L.N."/>
            <person name="Niskanen T."/>
            <person name="Noordeloos M.E."/>
            <person name="Ohm R.A."/>
            <person name="Ortiz-Santana B."/>
            <person name="Ovrebo C."/>
            <person name="Racz N."/>
            <person name="Riley R."/>
            <person name="Savchenko A."/>
            <person name="Shiryaev A."/>
            <person name="Soop K."/>
            <person name="Spirin V."/>
            <person name="Szebenyi C."/>
            <person name="Tomsovsky M."/>
            <person name="Tulloss R.E."/>
            <person name="Uehling J."/>
            <person name="Grigoriev I.V."/>
            <person name="Vagvolgyi C."/>
            <person name="Papp T."/>
            <person name="Martin F.M."/>
            <person name="Miettinen O."/>
            <person name="Hibbett D.S."/>
            <person name="Nagy L.G."/>
        </authorList>
    </citation>
    <scope>NUCLEOTIDE SEQUENCE [LARGE SCALE GENOMIC DNA]</scope>
    <source>
        <strain evidence="2 3">OMC1185</strain>
    </source>
</reference>
<feature type="non-terminal residue" evidence="2">
    <location>
        <position position="1"/>
    </location>
</feature>
<evidence type="ECO:0000313" key="3">
    <source>
        <dbReference type="Proteomes" id="UP000305948"/>
    </source>
</evidence>
<name>A0A5C3MLZ7_9AGAM</name>
<dbReference type="Proteomes" id="UP000305948">
    <property type="component" value="Unassembled WGS sequence"/>
</dbReference>
<dbReference type="OrthoDB" id="3251181at2759"/>
<dbReference type="STRING" id="5364.A0A5C3MLZ7"/>
<evidence type="ECO:0000313" key="2">
    <source>
        <dbReference type="EMBL" id="TFK45753.1"/>
    </source>
</evidence>
<gene>
    <name evidence="2" type="ORF">OE88DRAFT_1603380</name>
</gene>
<feature type="domain" description="Retrovirus-related Pol polyprotein from transposon TNT 1-94-like beta-barrel" evidence="1">
    <location>
        <begin position="1"/>
        <end position="71"/>
    </location>
</feature>
<sequence length="82" mass="8915">RDNFVDYVEIVPQTGRGAKKGMNFTVVGAGTVFMNVTVNGSQTTLIFRDAVHAPDLRANLISVPRMDLAGYEVSMRNGTARV</sequence>
<dbReference type="Pfam" id="PF22936">
    <property type="entry name" value="Pol_BBD"/>
    <property type="match status" value="1"/>
</dbReference>
<feature type="non-terminal residue" evidence="2">
    <location>
        <position position="82"/>
    </location>
</feature>
<dbReference type="InterPro" id="IPR054722">
    <property type="entry name" value="PolX-like_BBD"/>
</dbReference>
<dbReference type="EMBL" id="ML213537">
    <property type="protein sequence ID" value="TFK45753.1"/>
    <property type="molecule type" value="Genomic_DNA"/>
</dbReference>
<keyword evidence="3" id="KW-1185">Reference proteome</keyword>
<dbReference type="AlphaFoldDB" id="A0A5C3MLZ7"/>
<evidence type="ECO:0000259" key="1">
    <source>
        <dbReference type="Pfam" id="PF22936"/>
    </source>
</evidence>
<proteinExistence type="predicted"/>